<keyword evidence="2" id="KW-1185">Reference proteome</keyword>
<reference evidence="1 2" key="1">
    <citation type="submission" date="2018-03" db="EMBL/GenBank/DDBJ databases">
        <title>Genomic Encyclopedia of Archaeal and Bacterial Type Strains, Phase II (KMG-II): from individual species to whole genera.</title>
        <authorList>
            <person name="Goeker M."/>
        </authorList>
    </citation>
    <scope>NUCLEOTIDE SEQUENCE [LARGE SCALE GENOMIC DNA]</scope>
    <source>
        <strain evidence="1 2">RHA1</strain>
    </source>
</reference>
<dbReference type="RefSeq" id="WP_022737093.1">
    <property type="nucleotide sequence ID" value="NZ_PVTZ01000005.1"/>
</dbReference>
<proteinExistence type="predicted"/>
<evidence type="ECO:0000313" key="2">
    <source>
        <dbReference type="Proteomes" id="UP000238836"/>
    </source>
</evidence>
<dbReference type="EMBL" id="PVTZ01000005">
    <property type="protein sequence ID" value="PRZ14835.1"/>
    <property type="molecule type" value="Genomic_DNA"/>
</dbReference>
<sequence>MYLSPRERGIVIRALIKVLAMEPRANEYKKLLDRLREEHEREGEILLINGFLCNMDDG</sequence>
<accession>A0ABX5ERE1</accession>
<dbReference type="Proteomes" id="UP000238836">
    <property type="component" value="Unassembled WGS sequence"/>
</dbReference>
<comment type="caution">
    <text evidence="1">The sequence shown here is derived from an EMBL/GenBank/DDBJ whole genome shotgun (WGS) entry which is preliminary data.</text>
</comment>
<protein>
    <submittedName>
        <fullName evidence="1">Uncharacterized protein</fullName>
    </submittedName>
</protein>
<name>A0ABX5ERE1_9BACL</name>
<evidence type="ECO:0000313" key="1">
    <source>
        <dbReference type="EMBL" id="PRZ14835.1"/>
    </source>
</evidence>
<gene>
    <name evidence="1" type="ORF">CLV36_105150</name>
</gene>
<organism evidence="1 2">
    <name type="scientific">Laceyella sediminis</name>
    <dbReference type="NCBI Taxonomy" id="573074"/>
    <lineage>
        <taxon>Bacteria</taxon>
        <taxon>Bacillati</taxon>
        <taxon>Bacillota</taxon>
        <taxon>Bacilli</taxon>
        <taxon>Bacillales</taxon>
        <taxon>Thermoactinomycetaceae</taxon>
        <taxon>Laceyella</taxon>
    </lineage>
</organism>